<dbReference type="Pfam" id="PF00440">
    <property type="entry name" value="TetR_N"/>
    <property type="match status" value="1"/>
</dbReference>
<evidence type="ECO:0000313" key="7">
    <source>
        <dbReference type="Proteomes" id="UP000657385"/>
    </source>
</evidence>
<keyword evidence="7" id="KW-1185">Reference proteome</keyword>
<evidence type="ECO:0000256" key="1">
    <source>
        <dbReference type="ARBA" id="ARBA00023015"/>
    </source>
</evidence>
<evidence type="ECO:0000256" key="4">
    <source>
        <dbReference type="PROSITE-ProRule" id="PRU00335"/>
    </source>
</evidence>
<sequence length="197" mass="21354">MTQVTTAAAGRGRLSAEREAELYRHVIDLVRELGYDSLTMDAVASRAHVSKATLYRQWKGKPQLVASAMRHARPLLLDDVDTGSLPGDLHALAEAGMALEDDTVFMSAVGHAVHLNPDLGAALREMLVEPVLVVLREMLARAVARGEIREGAAAGEFLGHMLVGALPARKILEDRFADTEYMKSYINSVVLPALLNS</sequence>
<dbReference type="InterPro" id="IPR050109">
    <property type="entry name" value="HTH-type_TetR-like_transc_reg"/>
</dbReference>
<evidence type="ECO:0000259" key="5">
    <source>
        <dbReference type="PROSITE" id="PS50977"/>
    </source>
</evidence>
<evidence type="ECO:0000313" key="6">
    <source>
        <dbReference type="EMBL" id="MBF9071150.1"/>
    </source>
</evidence>
<dbReference type="AlphaFoldDB" id="A0A931FGC4"/>
<evidence type="ECO:0000256" key="3">
    <source>
        <dbReference type="ARBA" id="ARBA00023163"/>
    </source>
</evidence>
<dbReference type="EMBL" id="JADPRT010000010">
    <property type="protein sequence ID" value="MBF9071150.1"/>
    <property type="molecule type" value="Genomic_DNA"/>
</dbReference>
<dbReference type="SUPFAM" id="SSF46689">
    <property type="entry name" value="Homeodomain-like"/>
    <property type="match status" value="1"/>
</dbReference>
<dbReference type="PANTHER" id="PTHR30055">
    <property type="entry name" value="HTH-TYPE TRANSCRIPTIONAL REGULATOR RUTR"/>
    <property type="match status" value="1"/>
</dbReference>
<keyword evidence="3" id="KW-0804">Transcription</keyword>
<reference evidence="6" key="1">
    <citation type="submission" date="2020-11" db="EMBL/GenBank/DDBJ databases">
        <title>Isolation and identification of active actinomycetes.</title>
        <authorList>
            <person name="Yu B."/>
        </authorList>
    </citation>
    <scope>NUCLEOTIDE SEQUENCE</scope>
    <source>
        <strain evidence="6">NEAU-YB345</strain>
    </source>
</reference>
<dbReference type="InterPro" id="IPR011075">
    <property type="entry name" value="TetR_C"/>
</dbReference>
<keyword evidence="1" id="KW-0805">Transcription regulation</keyword>
<organism evidence="6 7">
    <name type="scientific">Streptacidiphilus fuscans</name>
    <dbReference type="NCBI Taxonomy" id="2789292"/>
    <lineage>
        <taxon>Bacteria</taxon>
        <taxon>Bacillati</taxon>
        <taxon>Actinomycetota</taxon>
        <taxon>Actinomycetes</taxon>
        <taxon>Kitasatosporales</taxon>
        <taxon>Streptomycetaceae</taxon>
        <taxon>Streptacidiphilus</taxon>
    </lineage>
</organism>
<dbReference type="InterPro" id="IPR001647">
    <property type="entry name" value="HTH_TetR"/>
</dbReference>
<protein>
    <submittedName>
        <fullName evidence="6">TetR/AcrR family transcriptional regulator</fullName>
    </submittedName>
</protein>
<keyword evidence="2 4" id="KW-0238">DNA-binding</keyword>
<proteinExistence type="predicted"/>
<dbReference type="InterPro" id="IPR036271">
    <property type="entry name" value="Tet_transcr_reg_TetR-rel_C_sf"/>
</dbReference>
<accession>A0A931FGC4</accession>
<dbReference type="InterPro" id="IPR009057">
    <property type="entry name" value="Homeodomain-like_sf"/>
</dbReference>
<comment type="caution">
    <text evidence="6">The sequence shown here is derived from an EMBL/GenBank/DDBJ whole genome shotgun (WGS) entry which is preliminary data.</text>
</comment>
<feature type="DNA-binding region" description="H-T-H motif" evidence="4">
    <location>
        <begin position="39"/>
        <end position="58"/>
    </location>
</feature>
<dbReference type="Pfam" id="PF16859">
    <property type="entry name" value="TetR_C_11"/>
    <property type="match status" value="1"/>
</dbReference>
<dbReference type="GO" id="GO:0003700">
    <property type="term" value="F:DNA-binding transcription factor activity"/>
    <property type="evidence" value="ECO:0007669"/>
    <property type="project" value="TreeGrafter"/>
</dbReference>
<dbReference type="PANTHER" id="PTHR30055:SF149">
    <property type="entry name" value="TETR-FAMILY TRANSCRIPTIONAL REGULATOR"/>
    <property type="match status" value="1"/>
</dbReference>
<dbReference type="GO" id="GO:0000976">
    <property type="term" value="F:transcription cis-regulatory region binding"/>
    <property type="evidence" value="ECO:0007669"/>
    <property type="project" value="TreeGrafter"/>
</dbReference>
<dbReference type="Proteomes" id="UP000657385">
    <property type="component" value="Unassembled WGS sequence"/>
</dbReference>
<dbReference type="SUPFAM" id="SSF48498">
    <property type="entry name" value="Tetracyclin repressor-like, C-terminal domain"/>
    <property type="match status" value="1"/>
</dbReference>
<feature type="domain" description="HTH tetR-type" evidence="5">
    <location>
        <begin position="16"/>
        <end position="76"/>
    </location>
</feature>
<dbReference type="Gene3D" id="1.10.357.10">
    <property type="entry name" value="Tetracycline Repressor, domain 2"/>
    <property type="match status" value="1"/>
</dbReference>
<dbReference type="RefSeq" id="WP_196196350.1">
    <property type="nucleotide sequence ID" value="NZ_JADPRT010000010.1"/>
</dbReference>
<dbReference type="PROSITE" id="PS50977">
    <property type="entry name" value="HTH_TETR_2"/>
    <property type="match status" value="1"/>
</dbReference>
<gene>
    <name evidence="6" type="ORF">I2501_24325</name>
</gene>
<dbReference type="Gene3D" id="1.10.10.60">
    <property type="entry name" value="Homeodomain-like"/>
    <property type="match status" value="1"/>
</dbReference>
<evidence type="ECO:0000256" key="2">
    <source>
        <dbReference type="ARBA" id="ARBA00023125"/>
    </source>
</evidence>
<name>A0A931FGC4_9ACTN</name>